<dbReference type="EMBL" id="JOJR01000007">
    <property type="protein sequence ID" value="RCN52351.1"/>
    <property type="molecule type" value="Genomic_DNA"/>
</dbReference>
<feature type="non-terminal residue" evidence="4">
    <location>
        <position position="1"/>
    </location>
</feature>
<dbReference type="OrthoDB" id="7754674at2759"/>
<dbReference type="Pfam" id="PF00089">
    <property type="entry name" value="Trypsin"/>
    <property type="match status" value="1"/>
</dbReference>
<protein>
    <submittedName>
        <fullName evidence="4">Trypsin</fullName>
    </submittedName>
</protein>
<keyword evidence="1" id="KW-1015">Disulfide bond</keyword>
<sequence>LEFQVPQFLGGEEDNRISKRSYGRRNFKENEYPWTVIIKLTDSGNWCSGALISERHVLTAAHCMLKMNDTYNNEQCKSNGNYDVLSATRDPEEISVYLSSNITDCNDVGECLHYNPAQITVHDFKFCDLYNDLALIELSENVPETLATPICMPSENLQLDNALHAAGYGSEGLTHFPAQVSTKMQSYYGASIAFVHSHLFCPGGIRPKSSYH</sequence>
<evidence type="ECO:0000313" key="5">
    <source>
        <dbReference type="Proteomes" id="UP000252519"/>
    </source>
</evidence>
<accession>A0A368H6V6</accession>
<dbReference type="Proteomes" id="UP000252519">
    <property type="component" value="Unassembled WGS sequence"/>
</dbReference>
<dbReference type="PRINTS" id="PR00722">
    <property type="entry name" value="CHYMOTRYPSIN"/>
</dbReference>
<gene>
    <name evidence="4" type="ORF">ANCCAN_01393</name>
</gene>
<evidence type="ECO:0000259" key="3">
    <source>
        <dbReference type="PROSITE" id="PS50240"/>
    </source>
</evidence>
<comment type="similarity">
    <text evidence="2">Belongs to the peptidase S1 family. CLIP subfamily.</text>
</comment>
<evidence type="ECO:0000256" key="2">
    <source>
        <dbReference type="ARBA" id="ARBA00024195"/>
    </source>
</evidence>
<dbReference type="InterPro" id="IPR051487">
    <property type="entry name" value="Ser/Thr_Proteases_Immune/Dev"/>
</dbReference>
<name>A0A368H6V6_ANCCA</name>
<feature type="domain" description="Peptidase S1" evidence="3">
    <location>
        <begin position="8"/>
        <end position="212"/>
    </location>
</feature>
<dbReference type="InterPro" id="IPR001314">
    <property type="entry name" value="Peptidase_S1A"/>
</dbReference>
<dbReference type="InterPro" id="IPR009003">
    <property type="entry name" value="Peptidase_S1_PA"/>
</dbReference>
<reference evidence="4 5" key="1">
    <citation type="submission" date="2014-10" db="EMBL/GenBank/DDBJ databases">
        <title>Draft genome of the hookworm Ancylostoma caninum.</title>
        <authorList>
            <person name="Mitreva M."/>
        </authorList>
    </citation>
    <scope>NUCLEOTIDE SEQUENCE [LARGE SCALE GENOMIC DNA]</scope>
    <source>
        <strain evidence="4 5">Baltimore</strain>
    </source>
</reference>
<organism evidence="4 5">
    <name type="scientific">Ancylostoma caninum</name>
    <name type="common">Dog hookworm</name>
    <dbReference type="NCBI Taxonomy" id="29170"/>
    <lineage>
        <taxon>Eukaryota</taxon>
        <taxon>Metazoa</taxon>
        <taxon>Ecdysozoa</taxon>
        <taxon>Nematoda</taxon>
        <taxon>Chromadorea</taxon>
        <taxon>Rhabditida</taxon>
        <taxon>Rhabditina</taxon>
        <taxon>Rhabditomorpha</taxon>
        <taxon>Strongyloidea</taxon>
        <taxon>Ancylostomatidae</taxon>
        <taxon>Ancylostomatinae</taxon>
        <taxon>Ancylostoma</taxon>
    </lineage>
</organism>
<evidence type="ECO:0000256" key="1">
    <source>
        <dbReference type="ARBA" id="ARBA00023157"/>
    </source>
</evidence>
<dbReference type="InterPro" id="IPR043504">
    <property type="entry name" value="Peptidase_S1_PA_chymotrypsin"/>
</dbReference>
<dbReference type="GO" id="GO:0004252">
    <property type="term" value="F:serine-type endopeptidase activity"/>
    <property type="evidence" value="ECO:0007669"/>
    <property type="project" value="InterPro"/>
</dbReference>
<dbReference type="Gene3D" id="2.40.10.10">
    <property type="entry name" value="Trypsin-like serine proteases"/>
    <property type="match status" value="1"/>
</dbReference>
<dbReference type="PANTHER" id="PTHR24256">
    <property type="entry name" value="TRYPTASE-RELATED"/>
    <property type="match status" value="1"/>
</dbReference>
<dbReference type="PROSITE" id="PS00134">
    <property type="entry name" value="TRYPSIN_HIS"/>
    <property type="match status" value="1"/>
</dbReference>
<keyword evidence="5" id="KW-1185">Reference proteome</keyword>
<evidence type="ECO:0000313" key="4">
    <source>
        <dbReference type="EMBL" id="RCN52351.1"/>
    </source>
</evidence>
<dbReference type="STRING" id="29170.A0A368H6V6"/>
<dbReference type="GO" id="GO:0006508">
    <property type="term" value="P:proteolysis"/>
    <property type="evidence" value="ECO:0007669"/>
    <property type="project" value="InterPro"/>
</dbReference>
<comment type="caution">
    <text evidence="4">The sequence shown here is derived from an EMBL/GenBank/DDBJ whole genome shotgun (WGS) entry which is preliminary data.</text>
</comment>
<proteinExistence type="inferred from homology"/>
<dbReference type="AlphaFoldDB" id="A0A368H6V6"/>
<dbReference type="InterPro" id="IPR018114">
    <property type="entry name" value="TRYPSIN_HIS"/>
</dbReference>
<dbReference type="SMART" id="SM00020">
    <property type="entry name" value="Tryp_SPc"/>
    <property type="match status" value="1"/>
</dbReference>
<dbReference type="SUPFAM" id="SSF50494">
    <property type="entry name" value="Trypsin-like serine proteases"/>
    <property type="match status" value="1"/>
</dbReference>
<dbReference type="InterPro" id="IPR001254">
    <property type="entry name" value="Trypsin_dom"/>
</dbReference>
<dbReference type="PROSITE" id="PS50240">
    <property type="entry name" value="TRYPSIN_DOM"/>
    <property type="match status" value="1"/>
</dbReference>